<evidence type="ECO:0000313" key="4">
    <source>
        <dbReference type="Proteomes" id="UP000008066"/>
    </source>
</evidence>
<organism evidence="4">
    <name type="scientific">Chaetomium thermophilum (strain DSM 1495 / CBS 144.50 / IMI 039719)</name>
    <name type="common">Thermochaetoides thermophila</name>
    <dbReference type="NCBI Taxonomy" id="759272"/>
    <lineage>
        <taxon>Eukaryota</taxon>
        <taxon>Fungi</taxon>
        <taxon>Dikarya</taxon>
        <taxon>Ascomycota</taxon>
        <taxon>Pezizomycotina</taxon>
        <taxon>Sordariomycetes</taxon>
        <taxon>Sordariomycetidae</taxon>
        <taxon>Sordariales</taxon>
        <taxon>Chaetomiaceae</taxon>
        <taxon>Thermochaetoides</taxon>
    </lineage>
</organism>
<feature type="region of interest" description="Disordered" evidence="1">
    <location>
        <begin position="54"/>
        <end position="87"/>
    </location>
</feature>
<protein>
    <recommendedName>
        <fullName evidence="2">Small ribosomal subunit protein mS35 mitochondrial conserved domain-containing protein</fullName>
    </recommendedName>
</protein>
<dbReference type="STRING" id="759272.G0S998"/>
<accession>G0S998</accession>
<dbReference type="Proteomes" id="UP000008066">
    <property type="component" value="Unassembled WGS sequence"/>
</dbReference>
<dbReference type="PANTHER" id="PTHR13490">
    <property type="entry name" value="MITOCHONDRIAL 28S RIBOSOMAL PROTEIN S28"/>
    <property type="match status" value="1"/>
</dbReference>
<dbReference type="KEGG" id="cthr:CTHT_0045060"/>
<dbReference type="OMA" id="CEKFEHQ"/>
<dbReference type="HOGENOM" id="CLU_051514_0_0_1"/>
<feature type="domain" description="Small ribosomal subunit protein mS35 mitochondrial conserved" evidence="2">
    <location>
        <begin position="217"/>
        <end position="328"/>
    </location>
</feature>
<dbReference type="Pfam" id="PF10213">
    <property type="entry name" value="MRP-S28"/>
    <property type="match status" value="1"/>
</dbReference>
<dbReference type="PANTHER" id="PTHR13490:SF0">
    <property type="entry name" value="SMALL RIBOSOMAL SUBUNIT PROTEIN MS35"/>
    <property type="match status" value="1"/>
</dbReference>
<proteinExistence type="predicted"/>
<sequence>MASPAQILRLCVRSTGTGSSRLAAAVANHRVAAVVALSKRPQLQHQISPAAVTMIARRPISTTPSRRSDDEADEDEEDDDAPGAWGLPEVTFMSPDEILSHIANSESSSEAERQAARELLERWQKVPARDREELERLELEMMQTVRRGAVPKPRKDTFWNEEESDRDLITDEVGEDDFDEDDMTAMAHAKLEEHREYRHYARVAIWEMPLLAKLAKKFEPPTQEQVLRFRYTTYMGEWHPGDRKVVVEFCPSDIPGLTEEQQLKLKKLAGARYNPEKDIVRMSCERFEHQAQNKRYLGDLDPTDTFADIPLDTRHHEFKKPIKFPREWYLTPERKQQLLEERKRALLLDEQKREQGLLVDGRKVVEQALKQPVPVGVRMVRGGPQGQQQRVR</sequence>
<dbReference type="GO" id="GO:0005763">
    <property type="term" value="C:mitochondrial small ribosomal subunit"/>
    <property type="evidence" value="ECO:0007669"/>
    <property type="project" value="TreeGrafter"/>
</dbReference>
<feature type="compositionally biased region" description="Acidic residues" evidence="1">
    <location>
        <begin position="70"/>
        <end position="81"/>
    </location>
</feature>
<dbReference type="InterPro" id="IPR039848">
    <property type="entry name" value="Ribosomal_mS35_mt"/>
</dbReference>
<keyword evidence="4" id="KW-1185">Reference proteome</keyword>
<gene>
    <name evidence="3" type="ORF">CTHT_0045060</name>
</gene>
<evidence type="ECO:0000256" key="1">
    <source>
        <dbReference type="SAM" id="MobiDB-lite"/>
    </source>
</evidence>
<evidence type="ECO:0000313" key="3">
    <source>
        <dbReference type="EMBL" id="EGS20009.1"/>
    </source>
</evidence>
<reference evidence="3 4" key="1">
    <citation type="journal article" date="2011" name="Cell">
        <title>Insight into structure and assembly of the nuclear pore complex by utilizing the genome of a eukaryotic thermophile.</title>
        <authorList>
            <person name="Amlacher S."/>
            <person name="Sarges P."/>
            <person name="Flemming D."/>
            <person name="van Noort V."/>
            <person name="Kunze R."/>
            <person name="Devos D.P."/>
            <person name="Arumugam M."/>
            <person name="Bork P."/>
            <person name="Hurt E."/>
        </authorList>
    </citation>
    <scope>NUCLEOTIDE SEQUENCE [LARGE SCALE GENOMIC DNA]</scope>
    <source>
        <strain evidence="4">DSM 1495 / CBS 144.50 / IMI 039719</strain>
    </source>
</reference>
<dbReference type="EMBL" id="GL988043">
    <property type="protein sequence ID" value="EGS20009.1"/>
    <property type="molecule type" value="Genomic_DNA"/>
</dbReference>
<dbReference type="eggNOG" id="KOG3933">
    <property type="taxonomic scope" value="Eukaryota"/>
</dbReference>
<dbReference type="InterPro" id="IPR019349">
    <property type="entry name" value="Ribosomal_mS35_mit"/>
</dbReference>
<dbReference type="AlphaFoldDB" id="G0S998"/>
<evidence type="ECO:0000259" key="2">
    <source>
        <dbReference type="Pfam" id="PF10213"/>
    </source>
</evidence>
<dbReference type="GO" id="GO:0032543">
    <property type="term" value="P:mitochondrial translation"/>
    <property type="evidence" value="ECO:0007669"/>
    <property type="project" value="InterPro"/>
</dbReference>
<dbReference type="OrthoDB" id="283424at2759"/>
<dbReference type="GO" id="GO:0003735">
    <property type="term" value="F:structural constituent of ribosome"/>
    <property type="evidence" value="ECO:0007669"/>
    <property type="project" value="InterPro"/>
</dbReference>
<dbReference type="RefSeq" id="XP_006694894.1">
    <property type="nucleotide sequence ID" value="XM_006694831.1"/>
</dbReference>
<dbReference type="GeneID" id="18258544"/>
<name>G0S998_CHATD</name>